<gene>
    <name evidence="1" type="ORF">SPARVUS_LOCUS11388081</name>
</gene>
<name>A0ABN9F6C6_9NEOB</name>
<organism evidence="1 2">
    <name type="scientific">Staurois parvus</name>
    <dbReference type="NCBI Taxonomy" id="386267"/>
    <lineage>
        <taxon>Eukaryota</taxon>
        <taxon>Metazoa</taxon>
        <taxon>Chordata</taxon>
        <taxon>Craniata</taxon>
        <taxon>Vertebrata</taxon>
        <taxon>Euteleostomi</taxon>
        <taxon>Amphibia</taxon>
        <taxon>Batrachia</taxon>
        <taxon>Anura</taxon>
        <taxon>Neobatrachia</taxon>
        <taxon>Ranoidea</taxon>
        <taxon>Ranidae</taxon>
        <taxon>Staurois</taxon>
    </lineage>
</organism>
<comment type="caution">
    <text evidence="1">The sequence shown here is derived from an EMBL/GenBank/DDBJ whole genome shotgun (WGS) entry which is preliminary data.</text>
</comment>
<feature type="non-terminal residue" evidence="1">
    <location>
        <position position="75"/>
    </location>
</feature>
<evidence type="ECO:0000313" key="1">
    <source>
        <dbReference type="EMBL" id="CAI9592557.1"/>
    </source>
</evidence>
<protein>
    <submittedName>
        <fullName evidence="1">Uncharacterized protein</fullName>
    </submittedName>
</protein>
<keyword evidence="2" id="KW-1185">Reference proteome</keyword>
<dbReference type="Proteomes" id="UP001162483">
    <property type="component" value="Unassembled WGS sequence"/>
</dbReference>
<reference evidence="1" key="1">
    <citation type="submission" date="2023-05" db="EMBL/GenBank/DDBJ databases">
        <authorList>
            <person name="Stuckert A."/>
        </authorList>
    </citation>
    <scope>NUCLEOTIDE SEQUENCE</scope>
</reference>
<evidence type="ECO:0000313" key="2">
    <source>
        <dbReference type="Proteomes" id="UP001162483"/>
    </source>
</evidence>
<proteinExistence type="predicted"/>
<accession>A0ABN9F6C6</accession>
<dbReference type="EMBL" id="CATNWA010016427">
    <property type="protein sequence ID" value="CAI9592557.1"/>
    <property type="molecule type" value="Genomic_DNA"/>
</dbReference>
<sequence>MSAWKCFPSKTQHTVKQTQHTVNPLITSHVNPLPAQVLLPPSCPGQFSAFSTHTLNDNCTVMQHCTQTKMSSFSS</sequence>